<dbReference type="OrthoDB" id="7492737at2759"/>
<dbReference type="AlphaFoldDB" id="A0A7E5WSN5"/>
<evidence type="ECO:0000256" key="1">
    <source>
        <dbReference type="SAM" id="SignalP"/>
    </source>
</evidence>
<organism evidence="2 3">
    <name type="scientific">Trichoplusia ni</name>
    <name type="common">Cabbage looper</name>
    <dbReference type="NCBI Taxonomy" id="7111"/>
    <lineage>
        <taxon>Eukaryota</taxon>
        <taxon>Metazoa</taxon>
        <taxon>Ecdysozoa</taxon>
        <taxon>Arthropoda</taxon>
        <taxon>Hexapoda</taxon>
        <taxon>Insecta</taxon>
        <taxon>Pterygota</taxon>
        <taxon>Neoptera</taxon>
        <taxon>Endopterygota</taxon>
        <taxon>Lepidoptera</taxon>
        <taxon>Glossata</taxon>
        <taxon>Ditrysia</taxon>
        <taxon>Noctuoidea</taxon>
        <taxon>Noctuidae</taxon>
        <taxon>Plusiinae</taxon>
        <taxon>Trichoplusia</taxon>
    </lineage>
</organism>
<dbReference type="RefSeq" id="XP_026743317.1">
    <property type="nucleotide sequence ID" value="XM_026887516.1"/>
</dbReference>
<evidence type="ECO:0000313" key="3">
    <source>
        <dbReference type="RefSeq" id="XP_026743317.1"/>
    </source>
</evidence>
<feature type="signal peptide" evidence="1">
    <location>
        <begin position="1"/>
        <end position="15"/>
    </location>
</feature>
<keyword evidence="1" id="KW-0732">Signal</keyword>
<proteinExistence type="predicted"/>
<protein>
    <submittedName>
        <fullName evidence="3">Calphotin-like</fullName>
    </submittedName>
</protein>
<dbReference type="KEGG" id="tnl:113504994"/>
<evidence type="ECO:0000313" key="2">
    <source>
        <dbReference type="Proteomes" id="UP000322000"/>
    </source>
</evidence>
<sequence>MKVLLLALFVAAVAAVPLPEDASDAVQMIVNGVPEGQALDVDHIVDIKLKEHADGQLVAASNLLHPYTAVGIAEAAGVAPYSDVLPEAVALPAPVEPEVVPSPVVLPAPVEPEVNPAPVVLPAPAAPEVVPSPVVLPAPVAPEVNPAPVVLPAPAAPEVVPSPVVLPAPATPEVVPAPVVLPAPVAPEVVPAPVVLPAPAVPEVVIDEALPAPAPQFPEGEVYNDGLVQVQVNGPEDPGMLATLQSWLSMVINYFNNGAVTSQQIV</sequence>
<accession>A0A7E5WSN5</accession>
<reference evidence="3" key="1">
    <citation type="submission" date="2025-08" db="UniProtKB">
        <authorList>
            <consortium name="RefSeq"/>
        </authorList>
    </citation>
    <scope>IDENTIFICATION</scope>
</reference>
<gene>
    <name evidence="3" type="primary">LOC113504994</name>
</gene>
<keyword evidence="2" id="KW-1185">Reference proteome</keyword>
<feature type="chain" id="PRO_5028949679" evidence="1">
    <location>
        <begin position="16"/>
        <end position="266"/>
    </location>
</feature>
<dbReference type="GeneID" id="113504994"/>
<dbReference type="InParanoid" id="A0A7E5WSN5"/>
<dbReference type="Proteomes" id="UP000322000">
    <property type="component" value="Chromosome 2"/>
</dbReference>
<name>A0A7E5WSN5_TRINI</name>